<reference evidence="3" key="1">
    <citation type="submission" date="2016-01" db="EMBL/GenBank/DDBJ databases">
        <authorList>
            <person name="Mitreva M."/>
            <person name="Pepin K.H."/>
            <person name="Mihindukulasuriya K.A."/>
            <person name="Fulton R."/>
            <person name="Fronick C."/>
            <person name="O'Laughlin M."/>
            <person name="Miner T."/>
            <person name="Herter B."/>
            <person name="Rosa B.A."/>
            <person name="Cordes M."/>
            <person name="Tomlinson C."/>
            <person name="Wollam A."/>
            <person name="Palsikar V.B."/>
            <person name="Mardis E.R."/>
            <person name="Wilson R.K."/>
        </authorList>
    </citation>
    <scope>NUCLEOTIDE SEQUENCE [LARGE SCALE GENOMIC DNA]</scope>
    <source>
        <strain evidence="3">DNF00019</strain>
    </source>
</reference>
<comment type="caution">
    <text evidence="2">The sequence shown here is derived from an EMBL/GenBank/DDBJ whole genome shotgun (WGS) entry which is preliminary data.</text>
</comment>
<sequence length="59" mass="6674">MIETNKELICKIELHSANLEILTERIASTLKELHALERAISELKEGFGEVTFSTSQTKQ</sequence>
<dbReference type="RefSeq" id="WP_066306694.1">
    <property type="nucleotide sequence ID" value="NZ_KQ959517.1"/>
</dbReference>
<evidence type="ECO:0000256" key="1">
    <source>
        <dbReference type="SAM" id="Coils"/>
    </source>
</evidence>
<organism evidence="2 3">
    <name type="scientific">Atopobium deltae</name>
    <dbReference type="NCBI Taxonomy" id="1393034"/>
    <lineage>
        <taxon>Bacteria</taxon>
        <taxon>Bacillati</taxon>
        <taxon>Actinomycetota</taxon>
        <taxon>Coriobacteriia</taxon>
        <taxon>Coriobacteriales</taxon>
        <taxon>Atopobiaceae</taxon>
        <taxon>Atopobium</taxon>
    </lineage>
</organism>
<protein>
    <submittedName>
        <fullName evidence="2">Uncharacterized protein</fullName>
    </submittedName>
</protein>
<dbReference type="EMBL" id="LSCR01000045">
    <property type="protein sequence ID" value="KXB32793.1"/>
    <property type="molecule type" value="Genomic_DNA"/>
</dbReference>
<evidence type="ECO:0000313" key="3">
    <source>
        <dbReference type="Proteomes" id="UP000070675"/>
    </source>
</evidence>
<dbReference type="Proteomes" id="UP000070675">
    <property type="component" value="Unassembled WGS sequence"/>
</dbReference>
<dbReference type="STRING" id="1393034.HMPREF3192_01473"/>
<dbReference type="AlphaFoldDB" id="A0A133XPD4"/>
<keyword evidence="1" id="KW-0175">Coiled coil</keyword>
<accession>A0A133XPD4</accession>
<feature type="coiled-coil region" evidence="1">
    <location>
        <begin position="5"/>
        <end position="46"/>
    </location>
</feature>
<name>A0A133XPD4_9ACTN</name>
<evidence type="ECO:0000313" key="2">
    <source>
        <dbReference type="EMBL" id="KXB32793.1"/>
    </source>
</evidence>
<gene>
    <name evidence="2" type="ORF">HMPREF3192_01473</name>
</gene>
<keyword evidence="3" id="KW-1185">Reference proteome</keyword>
<proteinExistence type="predicted"/>